<keyword evidence="3 11" id="KW-0813">Transport</keyword>
<comment type="subcellular location">
    <subcellularLocation>
        <location evidence="1">Mitochondrion inner membrane</location>
        <topology evidence="1">Multi-pass membrane protein</topology>
    </subcellularLocation>
</comment>
<keyword evidence="5" id="KW-0677">Repeat</keyword>
<evidence type="ECO:0000256" key="2">
    <source>
        <dbReference type="ARBA" id="ARBA00006375"/>
    </source>
</evidence>
<feature type="repeat" description="Solcar" evidence="10">
    <location>
        <begin position="191"/>
        <end position="280"/>
    </location>
</feature>
<feature type="repeat" description="Solcar" evidence="10">
    <location>
        <begin position="99"/>
        <end position="181"/>
    </location>
</feature>
<evidence type="ECO:0000256" key="6">
    <source>
        <dbReference type="ARBA" id="ARBA00022792"/>
    </source>
</evidence>
<feature type="repeat" description="Solcar" evidence="10">
    <location>
        <begin position="16"/>
        <end position="89"/>
    </location>
</feature>
<evidence type="ECO:0000256" key="9">
    <source>
        <dbReference type="ARBA" id="ARBA00023136"/>
    </source>
</evidence>
<dbReference type="SUPFAM" id="SSF103506">
    <property type="entry name" value="Mitochondrial carrier"/>
    <property type="match status" value="1"/>
</dbReference>
<dbReference type="InterPro" id="IPR002067">
    <property type="entry name" value="MCP"/>
</dbReference>
<name>A0A0L0RVS9_ALLM3</name>
<evidence type="ECO:0000313" key="12">
    <source>
        <dbReference type="EMBL" id="KNE54254.1"/>
    </source>
</evidence>
<dbReference type="GO" id="GO:0005743">
    <property type="term" value="C:mitochondrial inner membrane"/>
    <property type="evidence" value="ECO:0007669"/>
    <property type="project" value="UniProtKB-SubCell"/>
</dbReference>
<dbReference type="InterPro" id="IPR023395">
    <property type="entry name" value="MCP_dom_sf"/>
</dbReference>
<keyword evidence="4 10" id="KW-0812">Transmembrane</keyword>
<keyword evidence="9 10" id="KW-0472">Membrane</keyword>
<dbReference type="EMBL" id="GG745328">
    <property type="protein sequence ID" value="KNE54254.1"/>
    <property type="molecule type" value="Genomic_DNA"/>
</dbReference>
<dbReference type="VEuPathDB" id="FungiDB:AMAG_00246"/>
<dbReference type="OrthoDB" id="276989at2759"/>
<dbReference type="OMA" id="NILYEEX"/>
<evidence type="ECO:0000256" key="8">
    <source>
        <dbReference type="ARBA" id="ARBA00023128"/>
    </source>
</evidence>
<organism evidence="12 13">
    <name type="scientific">Allomyces macrogynus (strain ATCC 38327)</name>
    <name type="common">Allomyces javanicus var. macrogynus</name>
    <dbReference type="NCBI Taxonomy" id="578462"/>
    <lineage>
        <taxon>Eukaryota</taxon>
        <taxon>Fungi</taxon>
        <taxon>Fungi incertae sedis</taxon>
        <taxon>Blastocladiomycota</taxon>
        <taxon>Blastocladiomycetes</taxon>
        <taxon>Blastocladiales</taxon>
        <taxon>Blastocladiaceae</taxon>
        <taxon>Allomyces</taxon>
    </lineage>
</organism>
<dbReference type="PROSITE" id="PS50920">
    <property type="entry name" value="SOLCAR"/>
    <property type="match status" value="3"/>
</dbReference>
<dbReference type="Pfam" id="PF00153">
    <property type="entry name" value="Mito_carr"/>
    <property type="match status" value="3"/>
</dbReference>
<proteinExistence type="inferred from homology"/>
<dbReference type="Proteomes" id="UP000054350">
    <property type="component" value="Unassembled WGS sequence"/>
</dbReference>
<reference evidence="13" key="2">
    <citation type="submission" date="2009-11" db="EMBL/GenBank/DDBJ databases">
        <title>The Genome Sequence of Allomyces macrogynus strain ATCC 38327.</title>
        <authorList>
            <consortium name="The Broad Institute Genome Sequencing Platform"/>
            <person name="Russ C."/>
            <person name="Cuomo C."/>
            <person name="Shea T."/>
            <person name="Young S.K."/>
            <person name="Zeng Q."/>
            <person name="Koehrsen M."/>
            <person name="Haas B."/>
            <person name="Borodovsky M."/>
            <person name="Guigo R."/>
            <person name="Alvarado L."/>
            <person name="Berlin A."/>
            <person name="Borenstein D."/>
            <person name="Chen Z."/>
            <person name="Engels R."/>
            <person name="Freedman E."/>
            <person name="Gellesch M."/>
            <person name="Goldberg J."/>
            <person name="Griggs A."/>
            <person name="Gujja S."/>
            <person name="Heiman D."/>
            <person name="Hepburn T."/>
            <person name="Howarth C."/>
            <person name="Jen D."/>
            <person name="Larson L."/>
            <person name="Lewis B."/>
            <person name="Mehta T."/>
            <person name="Park D."/>
            <person name="Pearson M."/>
            <person name="Roberts A."/>
            <person name="Saif S."/>
            <person name="Shenoy N."/>
            <person name="Sisk P."/>
            <person name="Stolte C."/>
            <person name="Sykes S."/>
            <person name="Walk T."/>
            <person name="White J."/>
            <person name="Yandava C."/>
            <person name="Burger G."/>
            <person name="Gray M.W."/>
            <person name="Holland P.W.H."/>
            <person name="King N."/>
            <person name="Lang F.B.F."/>
            <person name="Roger A.J."/>
            <person name="Ruiz-Trillo I."/>
            <person name="Lander E."/>
            <person name="Nusbaum C."/>
        </authorList>
    </citation>
    <scope>NUCLEOTIDE SEQUENCE [LARGE SCALE GENOMIC DNA]</scope>
    <source>
        <strain evidence="13">ATCC 38327</strain>
    </source>
</reference>
<evidence type="ECO:0000256" key="3">
    <source>
        <dbReference type="ARBA" id="ARBA00022448"/>
    </source>
</evidence>
<dbReference type="GO" id="GO:0055085">
    <property type="term" value="P:transmembrane transport"/>
    <property type="evidence" value="ECO:0007669"/>
    <property type="project" value="InterPro"/>
</dbReference>
<gene>
    <name evidence="12" type="ORF">AMAG_00246</name>
</gene>
<protein>
    <submittedName>
        <fullName evidence="12">Uncharacterized protein</fullName>
    </submittedName>
</protein>
<evidence type="ECO:0000256" key="1">
    <source>
        <dbReference type="ARBA" id="ARBA00004448"/>
    </source>
</evidence>
<dbReference type="STRING" id="578462.A0A0L0RVS9"/>
<keyword evidence="7" id="KW-1133">Transmembrane helix</keyword>
<evidence type="ECO:0000256" key="5">
    <source>
        <dbReference type="ARBA" id="ARBA00022737"/>
    </source>
</evidence>
<keyword evidence="6" id="KW-0999">Mitochondrion inner membrane</keyword>
<keyword evidence="13" id="KW-1185">Reference proteome</keyword>
<dbReference type="FunFam" id="1.50.40.10:FF:000018">
    <property type="entry name" value="S-adenosylmethionine mitochondrial carrier protein-like"/>
    <property type="match status" value="1"/>
</dbReference>
<sequence length="291" mass="31259">MELPTSLQQQNKRRTATLQQCLIAGGMAGTAVDTVLFPLDTIKTRLQSPAGFNASGGFRGIFSGLLPAVVGSAPGAAAFFVTYEYVKAVAQTWRPHGAQDPAVHMLAASLGEVSACVVRVPTEVVKQRLQANQYASTADAVRAIIRHEGVLGFYRGYLSTVLREIPFTCVQFPLYEYFKRYAAYRRRQATPDPLDAALCGSVSGGIAAAVTTPLDVIKTRVMLAARAGSATPYVGVIATFRDILRNEGPKALFRGIGPRTLWISVGGFIFLGAYEKAKTVLVDRFGGAHDE</sequence>
<evidence type="ECO:0000313" key="13">
    <source>
        <dbReference type="Proteomes" id="UP000054350"/>
    </source>
</evidence>
<evidence type="ECO:0000256" key="7">
    <source>
        <dbReference type="ARBA" id="ARBA00022989"/>
    </source>
</evidence>
<reference evidence="12 13" key="1">
    <citation type="submission" date="2009-11" db="EMBL/GenBank/DDBJ databases">
        <title>Annotation of Allomyces macrogynus ATCC 38327.</title>
        <authorList>
            <consortium name="The Broad Institute Genome Sequencing Platform"/>
            <person name="Russ C."/>
            <person name="Cuomo C."/>
            <person name="Burger G."/>
            <person name="Gray M.W."/>
            <person name="Holland P.W.H."/>
            <person name="King N."/>
            <person name="Lang F.B.F."/>
            <person name="Roger A.J."/>
            <person name="Ruiz-Trillo I."/>
            <person name="Young S.K."/>
            <person name="Zeng Q."/>
            <person name="Gargeya S."/>
            <person name="Fitzgerald M."/>
            <person name="Haas B."/>
            <person name="Abouelleil A."/>
            <person name="Alvarado L."/>
            <person name="Arachchi H.M."/>
            <person name="Berlin A."/>
            <person name="Chapman S.B."/>
            <person name="Gearin G."/>
            <person name="Goldberg J."/>
            <person name="Griggs A."/>
            <person name="Gujja S."/>
            <person name="Hansen M."/>
            <person name="Heiman D."/>
            <person name="Howarth C."/>
            <person name="Larimer J."/>
            <person name="Lui A."/>
            <person name="MacDonald P.J.P."/>
            <person name="McCowen C."/>
            <person name="Montmayeur A."/>
            <person name="Murphy C."/>
            <person name="Neiman D."/>
            <person name="Pearson M."/>
            <person name="Priest M."/>
            <person name="Roberts A."/>
            <person name="Saif S."/>
            <person name="Shea T."/>
            <person name="Sisk P."/>
            <person name="Stolte C."/>
            <person name="Sykes S."/>
            <person name="Wortman J."/>
            <person name="Nusbaum C."/>
            <person name="Birren B."/>
        </authorList>
    </citation>
    <scope>NUCLEOTIDE SEQUENCE [LARGE SCALE GENOMIC DNA]</scope>
    <source>
        <strain evidence="12 13">ATCC 38327</strain>
    </source>
</reference>
<dbReference type="InterPro" id="IPR018108">
    <property type="entry name" value="MCP_transmembrane"/>
</dbReference>
<evidence type="ECO:0000256" key="10">
    <source>
        <dbReference type="PROSITE-ProRule" id="PRU00282"/>
    </source>
</evidence>
<dbReference type="PANTHER" id="PTHR45667">
    <property type="entry name" value="S-ADENOSYLMETHIONINE MITOCHONDRIAL CARRIER PROTEIN"/>
    <property type="match status" value="1"/>
</dbReference>
<dbReference type="eggNOG" id="KOG0768">
    <property type="taxonomic scope" value="Eukaryota"/>
</dbReference>
<dbReference type="Gene3D" id="1.50.40.10">
    <property type="entry name" value="Mitochondrial carrier domain"/>
    <property type="match status" value="1"/>
</dbReference>
<dbReference type="PRINTS" id="PR00926">
    <property type="entry name" value="MITOCARRIER"/>
</dbReference>
<evidence type="ECO:0000256" key="11">
    <source>
        <dbReference type="RuleBase" id="RU000488"/>
    </source>
</evidence>
<comment type="similarity">
    <text evidence="2 11">Belongs to the mitochondrial carrier (TC 2.A.29) family.</text>
</comment>
<keyword evidence="8" id="KW-0496">Mitochondrion</keyword>
<dbReference type="AlphaFoldDB" id="A0A0L0RVS9"/>
<accession>A0A0L0RVS9</accession>
<evidence type="ECO:0000256" key="4">
    <source>
        <dbReference type="ARBA" id="ARBA00022692"/>
    </source>
</evidence>